<evidence type="ECO:0000256" key="1">
    <source>
        <dbReference type="SAM" id="MobiDB-lite"/>
    </source>
</evidence>
<organism evidence="2 3">
    <name type="scientific">Paenibacillus terricola</name>
    <dbReference type="NCBI Taxonomy" id="2763503"/>
    <lineage>
        <taxon>Bacteria</taxon>
        <taxon>Bacillati</taxon>
        <taxon>Bacillota</taxon>
        <taxon>Bacilli</taxon>
        <taxon>Bacillales</taxon>
        <taxon>Paenibacillaceae</taxon>
        <taxon>Paenibacillus</taxon>
    </lineage>
</organism>
<feature type="compositionally biased region" description="Gly residues" evidence="1">
    <location>
        <begin position="54"/>
        <end position="68"/>
    </location>
</feature>
<feature type="region of interest" description="Disordered" evidence="1">
    <location>
        <begin position="46"/>
        <end position="79"/>
    </location>
</feature>
<evidence type="ECO:0000313" key="2">
    <source>
        <dbReference type="EMBL" id="MBD3921016.1"/>
    </source>
</evidence>
<feature type="region of interest" description="Disordered" evidence="1">
    <location>
        <begin position="179"/>
        <end position="234"/>
    </location>
</feature>
<reference evidence="2 3" key="1">
    <citation type="submission" date="2020-09" db="EMBL/GenBank/DDBJ databases">
        <title>Paenibacillus sp. strain PR3 16S rRNA gene Genome sequencing and assembly.</title>
        <authorList>
            <person name="Kim J."/>
        </authorList>
    </citation>
    <scope>NUCLEOTIDE SEQUENCE [LARGE SCALE GENOMIC DNA]</scope>
    <source>
        <strain evidence="2 3">PR3</strain>
    </source>
</reference>
<accession>A0ABR8N0G2</accession>
<dbReference type="EMBL" id="JACXZA010000005">
    <property type="protein sequence ID" value="MBD3921016.1"/>
    <property type="molecule type" value="Genomic_DNA"/>
</dbReference>
<proteinExistence type="predicted"/>
<protein>
    <recommendedName>
        <fullName evidence="4">Tyrosine protein kinase</fullName>
    </recommendedName>
</protein>
<feature type="compositionally biased region" description="Low complexity" evidence="1">
    <location>
        <begin position="212"/>
        <end position="224"/>
    </location>
</feature>
<evidence type="ECO:0008006" key="4">
    <source>
        <dbReference type="Google" id="ProtNLM"/>
    </source>
</evidence>
<name>A0ABR8N0G2_9BACL</name>
<comment type="caution">
    <text evidence="2">The sequence shown here is derived from an EMBL/GenBank/DDBJ whole genome shotgun (WGS) entry which is preliminary data.</text>
</comment>
<feature type="compositionally biased region" description="Basic residues" evidence="1">
    <location>
        <begin position="195"/>
        <end position="211"/>
    </location>
</feature>
<dbReference type="Proteomes" id="UP000609346">
    <property type="component" value="Unassembled WGS sequence"/>
</dbReference>
<evidence type="ECO:0000313" key="3">
    <source>
        <dbReference type="Proteomes" id="UP000609346"/>
    </source>
</evidence>
<sequence>MPYNVLSISLSTKVVIDVNVRNGPPQGYPPHPYYDPYARQNSPFPGINEPGPGPFGFGGGLQSGGVPGGPAPSHKTSGAAAAENLLEGAAKSSLPVVANAAELAEIVEPVEGKAGKKEKGGLLANFSLDKIGELKGVVDRLGGIDGILNSVGKMQKVVTNLQQMAPLIKVLAGSFKKESKSSQKSYDDDDDIIVRPKRRKRRKPGGGKGRKPGAAGAAMKGSGPRPRPNAKKTR</sequence>
<dbReference type="RefSeq" id="WP_191205320.1">
    <property type="nucleotide sequence ID" value="NZ_JACXZA010000005.1"/>
</dbReference>
<keyword evidence="3" id="KW-1185">Reference proteome</keyword>
<gene>
    <name evidence="2" type="ORF">H8B09_19780</name>
</gene>